<evidence type="ECO:0000313" key="2">
    <source>
        <dbReference type="EMBL" id="CAH0481203.1"/>
    </source>
</evidence>
<proteinExistence type="predicted"/>
<dbReference type="Pfam" id="PF14223">
    <property type="entry name" value="Retrotran_gag_2"/>
    <property type="match status" value="1"/>
</dbReference>
<dbReference type="EMBL" id="CAKKTJ010000327">
    <property type="protein sequence ID" value="CAH0481203.1"/>
    <property type="molecule type" value="Genomic_DNA"/>
</dbReference>
<reference evidence="2 4" key="1">
    <citation type="submission" date="2021-11" db="EMBL/GenBank/DDBJ databases">
        <authorList>
            <person name="Islam A."/>
            <person name="Islam S."/>
            <person name="Flora M.S."/>
            <person name="Rahman M."/>
            <person name="Ziaur R.M."/>
            <person name="Epstein J.H."/>
            <person name="Hassan M."/>
            <person name="Klassen M."/>
            <person name="Woodard K."/>
            <person name="Webb A."/>
            <person name="Webby R.J."/>
            <person name="El Zowalaty M.E."/>
        </authorList>
    </citation>
    <scope>NUCLEOTIDE SEQUENCE</scope>
    <source>
        <strain evidence="3">Pbs1</strain>
        <strain evidence="2">Pbs3</strain>
    </source>
</reference>
<evidence type="ECO:0000313" key="5">
    <source>
        <dbReference type="Proteomes" id="UP001160483"/>
    </source>
</evidence>
<feature type="compositionally biased region" description="Polar residues" evidence="1">
    <location>
        <begin position="129"/>
        <end position="147"/>
    </location>
</feature>
<dbReference type="AlphaFoldDB" id="A0AAU9L7X2"/>
<protein>
    <submittedName>
        <fullName evidence="2">Uncharacterized protein</fullName>
    </submittedName>
</protein>
<dbReference type="EMBL" id="CAKLCB010000309">
    <property type="protein sequence ID" value="CAH0519665.1"/>
    <property type="molecule type" value="Genomic_DNA"/>
</dbReference>
<sequence length="147" mass="17397">MMSKSTDTEMWKELVSIYEGKNNPAMTAQKVYRLQCELHKTILRERDDVQSHLYKLFDIKNRLKELESPVNDLQMVNRMLRSLPTIPSYNELRRRKVLFSSNMGKYTPDLVRELILTAELRNKDWDNNAFENRQSNKTQQKSSGAQQ</sequence>
<evidence type="ECO:0000256" key="1">
    <source>
        <dbReference type="SAM" id="MobiDB-lite"/>
    </source>
</evidence>
<evidence type="ECO:0000313" key="4">
    <source>
        <dbReference type="Proteomes" id="UP001158986"/>
    </source>
</evidence>
<name>A0AAU9L7X2_9STRA</name>
<organism evidence="2 5">
    <name type="scientific">Peronospora belbahrii</name>
    <dbReference type="NCBI Taxonomy" id="622444"/>
    <lineage>
        <taxon>Eukaryota</taxon>
        <taxon>Sar</taxon>
        <taxon>Stramenopiles</taxon>
        <taxon>Oomycota</taxon>
        <taxon>Peronosporomycetes</taxon>
        <taxon>Peronosporales</taxon>
        <taxon>Peronosporaceae</taxon>
        <taxon>Peronospora</taxon>
    </lineage>
</organism>
<gene>
    <name evidence="3" type="ORF">PBS001_LOCUS6184</name>
    <name evidence="2" type="ORF">PBS003_LOCUS7810</name>
</gene>
<feature type="region of interest" description="Disordered" evidence="1">
    <location>
        <begin position="127"/>
        <end position="147"/>
    </location>
</feature>
<keyword evidence="4" id="KW-1185">Reference proteome</keyword>
<accession>A0AAU9L7X2</accession>
<dbReference type="Proteomes" id="UP001160483">
    <property type="component" value="Unassembled WGS sequence"/>
</dbReference>
<comment type="caution">
    <text evidence="2">The sequence shown here is derived from an EMBL/GenBank/DDBJ whole genome shotgun (WGS) entry which is preliminary data.</text>
</comment>
<dbReference type="Proteomes" id="UP001158986">
    <property type="component" value="Unassembled WGS sequence"/>
</dbReference>
<evidence type="ECO:0000313" key="3">
    <source>
        <dbReference type="EMBL" id="CAH0519665.1"/>
    </source>
</evidence>